<accession>A0A0A6P9D6</accession>
<dbReference type="EC" id="1.1.1.49" evidence="6"/>
<dbReference type="SUPFAM" id="SSF51735">
    <property type="entry name" value="NAD(P)-binding Rossmann-fold domains"/>
    <property type="match status" value="1"/>
</dbReference>
<comment type="pathway">
    <text evidence="1 6">Carbohydrate degradation; pentose phosphate pathway; D-ribulose 5-phosphate from D-glucose 6-phosphate (oxidative stage): step 1/3.</text>
</comment>
<feature type="domain" description="Glucose-6-phosphate dehydrogenase C-terminal" evidence="8">
    <location>
        <begin position="190"/>
        <end position="485"/>
    </location>
</feature>
<comment type="function">
    <text evidence="6">Catalyzes the oxidation of glucose 6-phosphate to 6-phosphogluconolactone.</text>
</comment>
<feature type="binding site" evidence="6">
    <location>
        <position position="236"/>
    </location>
    <ligand>
        <name>substrate</name>
    </ligand>
</feature>
<dbReference type="GO" id="GO:0004345">
    <property type="term" value="F:glucose-6-phosphate dehydrogenase activity"/>
    <property type="evidence" value="ECO:0007669"/>
    <property type="project" value="UniProtKB-UniRule"/>
</dbReference>
<evidence type="ECO:0000256" key="5">
    <source>
        <dbReference type="ARBA" id="ARBA00023277"/>
    </source>
</evidence>
<evidence type="ECO:0000256" key="3">
    <source>
        <dbReference type="ARBA" id="ARBA00022857"/>
    </source>
</evidence>
<sequence>MSEEPCTYVIFGATGNLSRLKLMPALYHLEVAGRLPEGTMILAIGRRPWDRDKWISEVKDMLIAKARNGLDEKVFEHFKQRLHYFEGNLSDPNMYTAMRDFINNAPDFPQHVAFYMSIRPAEFGVVVQNLSEASLLDEEHGWRRVIIEKPFGSDLESARALHQRISRYLREEQVYRIDHYLGKGTVQNVLVFRFANLMLEPLWNRNYIDHIQITHSETLGVGSRADYYDNAGAMRDMIQSHLLQLLTLVAMEPPVSMEAEAMRDEKVKVLKSIRPINAVHAQAVRAQYAAGMVQNEKVKGYLQEDKVPQDSVTETYAAIKLFINNWRWAGVPFYLRTGKRLAEGQSMISICFKQPPQQFFRANQIQRMRPNWLLLGIQPTECMKAEMTVKEPGLEMNTRQMSLDASFRTDKDVAKEAYEELLLDVIKGDRSLFLRYDEVEYAWRVVDPILRVWAMERDYIPTYPAGSWGPNEGQRLFEREDQDWRHSLNPD</sequence>
<evidence type="ECO:0000259" key="7">
    <source>
        <dbReference type="Pfam" id="PF00479"/>
    </source>
</evidence>
<keyword evidence="3 6" id="KW-0521">NADP</keyword>
<dbReference type="AlphaFoldDB" id="A0A0A6P9D6"/>
<dbReference type="InterPro" id="IPR036291">
    <property type="entry name" value="NAD(P)-bd_dom_sf"/>
</dbReference>
<keyword evidence="5 6" id="KW-0119">Carbohydrate metabolism</keyword>
<evidence type="ECO:0000259" key="8">
    <source>
        <dbReference type="Pfam" id="PF02781"/>
    </source>
</evidence>
<feature type="active site" description="Proton acceptor" evidence="6">
    <location>
        <position position="241"/>
    </location>
</feature>
<dbReference type="EMBL" id="JSZA02000045">
    <property type="protein sequence ID" value="KHD09599.1"/>
    <property type="molecule type" value="Genomic_DNA"/>
</dbReference>
<comment type="caution">
    <text evidence="6">Lacks conserved residue(s) required for the propagation of feature annotation.</text>
</comment>
<keyword evidence="10" id="KW-1185">Reference proteome</keyword>
<feature type="binding site" evidence="6">
    <location>
        <position position="179"/>
    </location>
    <ligand>
        <name>substrate</name>
    </ligand>
</feature>
<evidence type="ECO:0000256" key="1">
    <source>
        <dbReference type="ARBA" id="ARBA00004937"/>
    </source>
</evidence>
<feature type="binding site" evidence="6">
    <location>
        <position position="217"/>
    </location>
    <ligand>
        <name>substrate</name>
    </ligand>
</feature>
<dbReference type="PANTHER" id="PTHR23429:SF0">
    <property type="entry name" value="GLUCOSE-6-PHOSPHATE 1-DEHYDROGENASE"/>
    <property type="match status" value="1"/>
</dbReference>
<dbReference type="GO" id="GO:0006006">
    <property type="term" value="P:glucose metabolic process"/>
    <property type="evidence" value="ECO:0007669"/>
    <property type="project" value="UniProtKB-KW"/>
</dbReference>
<dbReference type="NCBIfam" id="NF009492">
    <property type="entry name" value="PRK12853.1-3"/>
    <property type="match status" value="1"/>
</dbReference>
<reference evidence="9 10" key="1">
    <citation type="journal article" date="2016" name="Front. Microbiol.">
        <title>Single-Cell (Meta-)Genomics of a Dimorphic Candidatus Thiomargarita nelsonii Reveals Genomic Plasticity.</title>
        <authorList>
            <person name="Flood B.E."/>
            <person name="Fliss P."/>
            <person name="Jones D.S."/>
            <person name="Dick G.J."/>
            <person name="Jain S."/>
            <person name="Kaster A.K."/>
            <person name="Winkel M."/>
            <person name="Mussmann M."/>
            <person name="Bailey J."/>
        </authorList>
    </citation>
    <scope>NUCLEOTIDE SEQUENCE [LARGE SCALE GENOMIC DNA]</scope>
    <source>
        <strain evidence="9">Hydrate Ridge</strain>
    </source>
</reference>
<evidence type="ECO:0000313" key="9">
    <source>
        <dbReference type="EMBL" id="KHD09599.1"/>
    </source>
</evidence>
<dbReference type="PANTHER" id="PTHR23429">
    <property type="entry name" value="GLUCOSE-6-PHOSPHATE 1-DEHYDROGENASE G6PD"/>
    <property type="match status" value="1"/>
</dbReference>
<dbReference type="InterPro" id="IPR001282">
    <property type="entry name" value="G6P_DH"/>
</dbReference>
<evidence type="ECO:0000313" key="10">
    <source>
        <dbReference type="Proteomes" id="UP000030428"/>
    </source>
</evidence>
<dbReference type="Gene3D" id="3.30.360.10">
    <property type="entry name" value="Dihydrodipicolinate Reductase, domain 2"/>
    <property type="match status" value="1"/>
</dbReference>
<proteinExistence type="inferred from homology"/>
<dbReference type="PRINTS" id="PR00079">
    <property type="entry name" value="G6PDHDRGNASE"/>
</dbReference>
<gene>
    <name evidence="6" type="primary">zwf</name>
    <name evidence="9" type="ORF">PN36_13575</name>
</gene>
<feature type="domain" description="Glucose-6-phosphate dehydrogenase NAD-binding" evidence="7">
    <location>
        <begin position="9"/>
        <end position="188"/>
    </location>
</feature>
<comment type="catalytic activity">
    <reaction evidence="6">
        <text>D-glucose 6-phosphate + NADP(+) = 6-phospho-D-glucono-1,5-lactone + NADPH + H(+)</text>
        <dbReference type="Rhea" id="RHEA:15841"/>
        <dbReference type="ChEBI" id="CHEBI:15378"/>
        <dbReference type="ChEBI" id="CHEBI:57783"/>
        <dbReference type="ChEBI" id="CHEBI:57955"/>
        <dbReference type="ChEBI" id="CHEBI:58349"/>
        <dbReference type="ChEBI" id="CHEBI:61548"/>
        <dbReference type="EC" id="1.1.1.49"/>
    </reaction>
</comment>
<keyword evidence="2 6" id="KW-0313">Glucose metabolism</keyword>
<dbReference type="Pfam" id="PF02781">
    <property type="entry name" value="G6PD_C"/>
    <property type="match status" value="1"/>
</dbReference>
<dbReference type="InterPro" id="IPR022675">
    <property type="entry name" value="G6P_DH_C"/>
</dbReference>
<protein>
    <recommendedName>
        <fullName evidence="6">Glucose-6-phosphate 1-dehydrogenase</fullName>
        <shortName evidence="6">G6PD</shortName>
        <ecNumber evidence="6">1.1.1.49</ecNumber>
    </recommendedName>
</protein>
<evidence type="ECO:0000256" key="4">
    <source>
        <dbReference type="ARBA" id="ARBA00023002"/>
    </source>
</evidence>
<dbReference type="HAMAP" id="MF_00966">
    <property type="entry name" value="G6PD"/>
    <property type="match status" value="1"/>
</dbReference>
<dbReference type="SUPFAM" id="SSF55347">
    <property type="entry name" value="Glyceraldehyde-3-phosphate dehydrogenase-like, C-terminal domain"/>
    <property type="match status" value="1"/>
</dbReference>
<feature type="binding site" evidence="6">
    <location>
        <position position="183"/>
    </location>
    <ligand>
        <name>substrate</name>
    </ligand>
</feature>
<dbReference type="NCBIfam" id="TIGR00871">
    <property type="entry name" value="zwf"/>
    <property type="match status" value="1"/>
</dbReference>
<dbReference type="Proteomes" id="UP000030428">
    <property type="component" value="Unassembled WGS sequence"/>
</dbReference>
<dbReference type="PIRSF" id="PIRSF000110">
    <property type="entry name" value="G6PD"/>
    <property type="match status" value="1"/>
</dbReference>
<evidence type="ECO:0000256" key="6">
    <source>
        <dbReference type="HAMAP-Rule" id="MF_00966"/>
    </source>
</evidence>
<name>A0A0A6P9D6_9GAMM</name>
<dbReference type="UniPathway" id="UPA00115">
    <property type="reaction ID" value="UER00408"/>
</dbReference>
<dbReference type="Gene3D" id="3.40.50.720">
    <property type="entry name" value="NAD(P)-binding Rossmann-like Domain"/>
    <property type="match status" value="1"/>
</dbReference>
<dbReference type="GO" id="GO:0050661">
    <property type="term" value="F:NADP binding"/>
    <property type="evidence" value="ECO:0007669"/>
    <property type="project" value="UniProtKB-UniRule"/>
</dbReference>
<feature type="binding site" evidence="6">
    <location>
        <position position="149"/>
    </location>
    <ligand>
        <name>NADP(+)</name>
        <dbReference type="ChEBI" id="CHEBI:58349"/>
    </ligand>
</feature>
<dbReference type="Pfam" id="PF00479">
    <property type="entry name" value="G6PD_N"/>
    <property type="match status" value="1"/>
</dbReference>
<organism evidence="9 10">
    <name type="scientific">Candidatus Thiomargarita nelsonii</name>
    <dbReference type="NCBI Taxonomy" id="1003181"/>
    <lineage>
        <taxon>Bacteria</taxon>
        <taxon>Pseudomonadati</taxon>
        <taxon>Pseudomonadota</taxon>
        <taxon>Gammaproteobacteria</taxon>
        <taxon>Thiotrichales</taxon>
        <taxon>Thiotrichaceae</taxon>
        <taxon>Thiomargarita</taxon>
    </lineage>
</organism>
<dbReference type="InterPro" id="IPR022674">
    <property type="entry name" value="G6P_DH_NAD-bd"/>
</dbReference>
<dbReference type="GO" id="GO:0005829">
    <property type="term" value="C:cytosol"/>
    <property type="evidence" value="ECO:0007669"/>
    <property type="project" value="TreeGrafter"/>
</dbReference>
<feature type="binding site" evidence="6">
    <location>
        <begin position="12"/>
        <end position="19"/>
    </location>
    <ligand>
        <name>NADP(+)</name>
        <dbReference type="ChEBI" id="CHEBI:58349"/>
    </ligand>
</feature>
<feature type="binding site" evidence="6">
    <location>
        <position position="339"/>
    </location>
    <ligand>
        <name>substrate</name>
    </ligand>
</feature>
<evidence type="ECO:0000256" key="2">
    <source>
        <dbReference type="ARBA" id="ARBA00022526"/>
    </source>
</evidence>
<feature type="binding site" evidence="6">
    <location>
        <position position="46"/>
    </location>
    <ligand>
        <name>NADP(+)</name>
        <dbReference type="ChEBI" id="CHEBI:58349"/>
    </ligand>
</feature>
<comment type="similarity">
    <text evidence="6">Belongs to the glucose-6-phosphate dehydrogenase family.</text>
</comment>
<comment type="caution">
    <text evidence="9">The sequence shown here is derived from an EMBL/GenBank/DDBJ whole genome shotgun (WGS) entry which is preliminary data.</text>
</comment>
<keyword evidence="4 6" id="KW-0560">Oxidoreductase</keyword>
<dbReference type="GO" id="GO:0009051">
    <property type="term" value="P:pentose-phosphate shunt, oxidative branch"/>
    <property type="evidence" value="ECO:0007669"/>
    <property type="project" value="TreeGrafter"/>
</dbReference>